<organism evidence="2 3">
    <name type="scientific">Thermotomaculum hydrothermale</name>
    <dbReference type="NCBI Taxonomy" id="981385"/>
    <lineage>
        <taxon>Bacteria</taxon>
        <taxon>Pseudomonadati</taxon>
        <taxon>Acidobacteriota</taxon>
        <taxon>Holophagae</taxon>
        <taxon>Thermotomaculales</taxon>
        <taxon>Thermotomaculaceae</taxon>
        <taxon>Thermotomaculum</taxon>
    </lineage>
</organism>
<keyword evidence="1" id="KW-1133">Transmembrane helix</keyword>
<evidence type="ECO:0000313" key="3">
    <source>
        <dbReference type="Proteomes" id="UP000595564"/>
    </source>
</evidence>
<dbReference type="AlphaFoldDB" id="A0A7R6PSP5"/>
<dbReference type="Proteomes" id="UP000595564">
    <property type="component" value="Chromosome"/>
</dbReference>
<feature type="transmembrane region" description="Helical" evidence="1">
    <location>
        <begin position="29"/>
        <end position="45"/>
    </location>
</feature>
<feature type="transmembrane region" description="Helical" evidence="1">
    <location>
        <begin position="111"/>
        <end position="129"/>
    </location>
</feature>
<feature type="transmembrane region" description="Helical" evidence="1">
    <location>
        <begin position="51"/>
        <end position="71"/>
    </location>
</feature>
<dbReference type="KEGG" id="thyd:TTHT_2183"/>
<feature type="transmembrane region" description="Helical" evidence="1">
    <location>
        <begin position="83"/>
        <end position="105"/>
    </location>
</feature>
<keyword evidence="1" id="KW-0812">Transmembrane</keyword>
<keyword evidence="3" id="KW-1185">Reference proteome</keyword>
<name>A0A7R6PSP5_9BACT</name>
<gene>
    <name evidence="2" type="ORF">TTHT_2183</name>
</gene>
<dbReference type="RefSeq" id="WP_201327924.1">
    <property type="nucleotide sequence ID" value="NZ_AP017470.1"/>
</dbReference>
<dbReference type="EMBL" id="AP017470">
    <property type="protein sequence ID" value="BBB33611.1"/>
    <property type="molecule type" value="Genomic_DNA"/>
</dbReference>
<feature type="transmembrane region" description="Helical" evidence="1">
    <location>
        <begin position="141"/>
        <end position="158"/>
    </location>
</feature>
<evidence type="ECO:0000256" key="1">
    <source>
        <dbReference type="SAM" id="Phobius"/>
    </source>
</evidence>
<feature type="transmembrane region" description="Helical" evidence="1">
    <location>
        <begin position="196"/>
        <end position="229"/>
    </location>
</feature>
<feature type="transmembrane region" description="Helical" evidence="1">
    <location>
        <begin position="323"/>
        <end position="343"/>
    </location>
</feature>
<feature type="transmembrane region" description="Helical" evidence="1">
    <location>
        <begin position="249"/>
        <end position="265"/>
    </location>
</feature>
<feature type="transmembrane region" description="Helical" evidence="1">
    <location>
        <begin position="5"/>
        <end position="22"/>
    </location>
</feature>
<evidence type="ECO:0008006" key="4">
    <source>
        <dbReference type="Google" id="ProtNLM"/>
    </source>
</evidence>
<feature type="transmembrane region" description="Helical" evidence="1">
    <location>
        <begin position="170"/>
        <end position="189"/>
    </location>
</feature>
<feature type="transmembrane region" description="Helical" evidence="1">
    <location>
        <begin position="272"/>
        <end position="290"/>
    </location>
</feature>
<protein>
    <recommendedName>
        <fullName evidence="4">Sodium/hydrogen exchanger</fullName>
    </recommendedName>
</protein>
<keyword evidence="1" id="KW-0472">Membrane</keyword>
<reference evidence="2 3" key="1">
    <citation type="journal article" date="2012" name="Extremophiles">
        <title>Thermotomaculum hydrothermale gen. nov., sp. nov., a novel heterotrophic thermophile within the phylum Acidobacteria from a deep-sea hydrothermal vent chimney in the Southern Okinawa Trough.</title>
        <authorList>
            <person name="Izumi H."/>
            <person name="Nunoura T."/>
            <person name="Miyazaki M."/>
            <person name="Mino S."/>
            <person name="Toki T."/>
            <person name="Takai K."/>
            <person name="Sako Y."/>
            <person name="Sawabe T."/>
            <person name="Nakagawa S."/>
        </authorList>
    </citation>
    <scope>NUCLEOTIDE SEQUENCE [LARGE SCALE GENOMIC DNA]</scope>
    <source>
        <strain evidence="2 3">AC55</strain>
    </source>
</reference>
<evidence type="ECO:0000313" key="2">
    <source>
        <dbReference type="EMBL" id="BBB33611.1"/>
    </source>
</evidence>
<accession>A0A7R6PSP5</accession>
<sequence length="351" mass="39849">MLSEILIVCAIILSYFGIGFVFNKRRMSPFLGLEFLLIGILFSLLDIEKNSFLPILPPFLGAFGLLMGVQVKAKDLKGLSRDFYVKVFSYSLIVFFFLFIVFVSFFSKGEAAVLASIFTLGSYKVMATFIPDRKKEDREKLFFAAFLPFVCILIYFFSNFVNFNPSVTKWFFLLLFLFAVLSRLVFAVFEGESLLVLGLIGIILFFSELAYIKGVSPFLSMFFLGFYLANYCKKGDELFSILISDEKQLYTIFLIFLGFVSGLKFNLPVFKIGFVIFVAVVLVKFLFFLLKKESFVLYLSPGAFGVVLLSDCWLISGHKQGDLILSSSIVVVVLLQVFSMLYLKRVYAGKD</sequence>
<proteinExistence type="predicted"/>
<feature type="transmembrane region" description="Helical" evidence="1">
    <location>
        <begin position="296"/>
        <end position="316"/>
    </location>
</feature>